<name>C0QL90_DESAH</name>
<dbReference type="PROSITE" id="PS50206">
    <property type="entry name" value="RHODANESE_3"/>
    <property type="match status" value="1"/>
</dbReference>
<proteinExistence type="predicted"/>
<dbReference type="GO" id="GO:0046872">
    <property type="term" value="F:metal ion binding"/>
    <property type="evidence" value="ECO:0007669"/>
    <property type="project" value="InterPro"/>
</dbReference>
<dbReference type="eggNOG" id="COG0607">
    <property type="taxonomic scope" value="Bacteria"/>
</dbReference>
<dbReference type="PANTHER" id="PTHR43031:SF1">
    <property type="entry name" value="PYRIDINE NUCLEOTIDE-DISULPHIDE OXIDOREDUCTASE"/>
    <property type="match status" value="1"/>
</dbReference>
<dbReference type="InterPro" id="IPR036873">
    <property type="entry name" value="Rhodanese-like_dom_sf"/>
</dbReference>
<dbReference type="Gene3D" id="3.40.250.10">
    <property type="entry name" value="Rhodanese-like domain"/>
    <property type="match status" value="1"/>
</dbReference>
<dbReference type="Gene3D" id="1.20.1260.10">
    <property type="match status" value="1"/>
</dbReference>
<evidence type="ECO:0000259" key="1">
    <source>
        <dbReference type="PROSITE" id="PS50206"/>
    </source>
</evidence>
<dbReference type="SUPFAM" id="SSF52821">
    <property type="entry name" value="Rhodanese/Cell cycle control phosphatase"/>
    <property type="match status" value="1"/>
</dbReference>
<dbReference type="eggNOG" id="COG1633">
    <property type="taxonomic scope" value="Bacteria"/>
</dbReference>
<dbReference type="Pfam" id="PF00581">
    <property type="entry name" value="Rhodanese"/>
    <property type="match status" value="1"/>
</dbReference>
<dbReference type="EMBL" id="CP001087">
    <property type="protein sequence ID" value="ACN14176.1"/>
    <property type="molecule type" value="Genomic_DNA"/>
</dbReference>
<reference evidence="2 3" key="1">
    <citation type="journal article" date="2009" name="Environ. Microbiol.">
        <title>Genome sequence of Desulfobacterium autotrophicum HRM2, a marine sulfate reducer oxidizing organic carbon completely to carbon dioxide.</title>
        <authorList>
            <person name="Strittmatter A.W."/>
            <person name="Liesegang H."/>
            <person name="Rabus R."/>
            <person name="Decker I."/>
            <person name="Amann J."/>
            <person name="Andres S."/>
            <person name="Henne A."/>
            <person name="Fricke W.F."/>
            <person name="Martinez-Arias R."/>
            <person name="Bartels D."/>
            <person name="Goesmann A."/>
            <person name="Krause L."/>
            <person name="Puehler A."/>
            <person name="Klenk H.P."/>
            <person name="Richter M."/>
            <person name="Schuler M."/>
            <person name="Gloeckner F.O."/>
            <person name="Meyerdierks A."/>
            <person name="Gottschalk G."/>
            <person name="Amann R."/>
        </authorList>
    </citation>
    <scope>NUCLEOTIDE SEQUENCE [LARGE SCALE GENOMIC DNA]</scope>
    <source>
        <strain evidence="3">ATCC 43914 / DSM 3382 / HRM2</strain>
    </source>
</reference>
<dbReference type="GO" id="GO:0004792">
    <property type="term" value="F:thiosulfate-cyanide sulfurtransferase activity"/>
    <property type="evidence" value="ECO:0007669"/>
    <property type="project" value="InterPro"/>
</dbReference>
<keyword evidence="3" id="KW-1185">Reference proteome</keyword>
<sequence>MKWKPYLTPIRSFDPDEARAFLNHRPVDQVTLVDVRQPGEYQAGHIPGARLIPLPELVDRLDDIPRNFPVIVYCSSGPRSRAACQLMTLDDSFGEIINLTGGFNAWEGEAALGRENQGLTFFTGAETPREILEIAYGLEQGLREFYLSMDKQVKNPGVRRLFATLARVETLHQESILREYQRIIDPSIKEDQLTAAALQGTLEGGMTTQEYIDYYMPQWEDPEDVVFLAMAIEAQALDLYLRAKTRVVDETSRKILTRIAQEEKSHLVHLGELMDGLISGTAT</sequence>
<feature type="domain" description="Rhodanese" evidence="1">
    <location>
        <begin position="26"/>
        <end position="111"/>
    </location>
</feature>
<organism evidence="2 3">
    <name type="scientific">Desulforapulum autotrophicum (strain ATCC 43914 / DSM 3382 / VKM B-1955 / HRM2)</name>
    <name type="common">Desulfobacterium autotrophicum</name>
    <dbReference type="NCBI Taxonomy" id="177437"/>
    <lineage>
        <taxon>Bacteria</taxon>
        <taxon>Pseudomonadati</taxon>
        <taxon>Thermodesulfobacteriota</taxon>
        <taxon>Desulfobacteria</taxon>
        <taxon>Desulfobacterales</taxon>
        <taxon>Desulfobacteraceae</taxon>
        <taxon>Desulforapulum</taxon>
    </lineage>
</organism>
<dbReference type="InterPro" id="IPR009078">
    <property type="entry name" value="Ferritin-like_SF"/>
</dbReference>
<evidence type="ECO:0000313" key="2">
    <source>
        <dbReference type="EMBL" id="ACN14176.1"/>
    </source>
</evidence>
<dbReference type="InterPro" id="IPR003251">
    <property type="entry name" value="Rr_diiron-bd_dom"/>
</dbReference>
<dbReference type="SMART" id="SM00450">
    <property type="entry name" value="RHOD"/>
    <property type="match status" value="1"/>
</dbReference>
<dbReference type="GO" id="GO:0016491">
    <property type="term" value="F:oxidoreductase activity"/>
    <property type="evidence" value="ECO:0007669"/>
    <property type="project" value="InterPro"/>
</dbReference>
<dbReference type="RefSeq" id="WP_015902965.1">
    <property type="nucleotide sequence ID" value="NC_012108.1"/>
</dbReference>
<dbReference type="PROSITE" id="PS00380">
    <property type="entry name" value="RHODANESE_1"/>
    <property type="match status" value="1"/>
</dbReference>
<dbReference type="CDD" id="cd01045">
    <property type="entry name" value="Ferritin_like_AB"/>
    <property type="match status" value="1"/>
</dbReference>
<dbReference type="CDD" id="cd00158">
    <property type="entry name" value="RHOD"/>
    <property type="match status" value="1"/>
</dbReference>
<dbReference type="AlphaFoldDB" id="C0QL90"/>
<protein>
    <submittedName>
        <fullName evidence="2">Rhodanese-like domain protein</fullName>
    </submittedName>
</protein>
<dbReference type="InterPro" id="IPR012347">
    <property type="entry name" value="Ferritin-like"/>
</dbReference>
<dbReference type="STRING" id="177437.HRM2_10640"/>
<dbReference type="SUPFAM" id="SSF47240">
    <property type="entry name" value="Ferritin-like"/>
    <property type="match status" value="1"/>
</dbReference>
<gene>
    <name evidence="2" type="ordered locus">HRM2_10640</name>
</gene>
<dbReference type="Proteomes" id="UP000000442">
    <property type="component" value="Chromosome"/>
</dbReference>
<dbReference type="InterPro" id="IPR001307">
    <property type="entry name" value="Thiosulphate_STrfase_CS"/>
</dbReference>
<dbReference type="InterPro" id="IPR001763">
    <property type="entry name" value="Rhodanese-like_dom"/>
</dbReference>
<accession>C0QL90</accession>
<dbReference type="Pfam" id="PF02915">
    <property type="entry name" value="Rubrerythrin"/>
    <property type="match status" value="1"/>
</dbReference>
<dbReference type="HOGENOM" id="CLU_084155_0_0_7"/>
<dbReference type="InterPro" id="IPR050229">
    <property type="entry name" value="GlpE_sulfurtransferase"/>
</dbReference>
<dbReference type="PANTHER" id="PTHR43031">
    <property type="entry name" value="FAD-DEPENDENT OXIDOREDUCTASE"/>
    <property type="match status" value="1"/>
</dbReference>
<dbReference type="KEGG" id="dat:HRM2_10640"/>
<evidence type="ECO:0000313" key="3">
    <source>
        <dbReference type="Proteomes" id="UP000000442"/>
    </source>
</evidence>
<dbReference type="OrthoDB" id="285281at2"/>